<dbReference type="PROSITE" id="PS51857">
    <property type="entry name" value="CSD_2"/>
    <property type="match status" value="1"/>
</dbReference>
<evidence type="ECO:0000256" key="1">
    <source>
        <dbReference type="RuleBase" id="RU000408"/>
    </source>
</evidence>
<gene>
    <name evidence="3" type="ORF">F4556_000422</name>
</gene>
<name>A0A7W7S7C2_9ACTN</name>
<dbReference type="SUPFAM" id="SSF52540">
    <property type="entry name" value="P-loop containing nucleoside triphosphate hydrolases"/>
    <property type="match status" value="1"/>
</dbReference>
<comment type="caution">
    <text evidence="3">The sequence shown here is derived from an EMBL/GenBank/DDBJ whole genome shotgun (WGS) entry which is preliminary data.</text>
</comment>
<dbReference type="PROSITE" id="PS00352">
    <property type="entry name" value="CSD_1"/>
    <property type="match status" value="1"/>
</dbReference>
<dbReference type="Pfam" id="PF00313">
    <property type="entry name" value="CSD"/>
    <property type="match status" value="1"/>
</dbReference>
<dbReference type="PRINTS" id="PR00364">
    <property type="entry name" value="DISEASERSIST"/>
</dbReference>
<dbReference type="EMBL" id="JACHJR010000001">
    <property type="protein sequence ID" value="MBB4944887.1"/>
    <property type="molecule type" value="Genomic_DNA"/>
</dbReference>
<accession>A0A7W7S7C2</accession>
<dbReference type="GO" id="GO:0043531">
    <property type="term" value="F:ADP binding"/>
    <property type="evidence" value="ECO:0007669"/>
    <property type="project" value="InterPro"/>
</dbReference>
<dbReference type="PANTHER" id="PTHR47691">
    <property type="entry name" value="REGULATOR-RELATED"/>
    <property type="match status" value="1"/>
</dbReference>
<organism evidence="3 4">
    <name type="scientific">Kitasatospora gansuensis</name>
    <dbReference type="NCBI Taxonomy" id="258050"/>
    <lineage>
        <taxon>Bacteria</taxon>
        <taxon>Bacillati</taxon>
        <taxon>Actinomycetota</taxon>
        <taxon>Actinomycetes</taxon>
        <taxon>Kitasatosporales</taxon>
        <taxon>Streptomycetaceae</taxon>
        <taxon>Kitasatospora</taxon>
    </lineage>
</organism>
<evidence type="ECO:0000313" key="3">
    <source>
        <dbReference type="EMBL" id="MBB4944887.1"/>
    </source>
</evidence>
<dbReference type="Proteomes" id="UP000573327">
    <property type="component" value="Unassembled WGS sequence"/>
</dbReference>
<dbReference type="Gene3D" id="3.40.50.300">
    <property type="entry name" value="P-loop containing nucleotide triphosphate hydrolases"/>
    <property type="match status" value="1"/>
</dbReference>
<dbReference type="InterPro" id="IPR027417">
    <property type="entry name" value="P-loop_NTPase"/>
</dbReference>
<dbReference type="GO" id="GO:0005737">
    <property type="term" value="C:cytoplasm"/>
    <property type="evidence" value="ECO:0007669"/>
    <property type="project" value="UniProtKB-SubCell"/>
</dbReference>
<dbReference type="RefSeq" id="WP_184911137.1">
    <property type="nucleotide sequence ID" value="NZ_JACHJR010000001.1"/>
</dbReference>
<dbReference type="CDD" id="cd04458">
    <property type="entry name" value="CSP_CDS"/>
    <property type="match status" value="1"/>
</dbReference>
<dbReference type="InterPro" id="IPR011129">
    <property type="entry name" value="CSD"/>
</dbReference>
<feature type="domain" description="CSD" evidence="2">
    <location>
        <begin position="738"/>
        <end position="804"/>
    </location>
</feature>
<dbReference type="InterPro" id="IPR002182">
    <property type="entry name" value="NB-ARC"/>
</dbReference>
<dbReference type="GO" id="GO:0003676">
    <property type="term" value="F:nucleic acid binding"/>
    <property type="evidence" value="ECO:0007669"/>
    <property type="project" value="InterPro"/>
</dbReference>
<dbReference type="Gene3D" id="1.25.40.10">
    <property type="entry name" value="Tetratricopeptide repeat domain"/>
    <property type="match status" value="1"/>
</dbReference>
<proteinExistence type="predicted"/>
<dbReference type="SMART" id="SM00357">
    <property type="entry name" value="CSP"/>
    <property type="match status" value="1"/>
</dbReference>
<evidence type="ECO:0000259" key="2">
    <source>
        <dbReference type="PROSITE" id="PS51857"/>
    </source>
</evidence>
<dbReference type="InterPro" id="IPR019844">
    <property type="entry name" value="CSD_CS"/>
</dbReference>
<reference evidence="3 4" key="1">
    <citation type="submission" date="2020-08" db="EMBL/GenBank/DDBJ databases">
        <title>Sequencing the genomes of 1000 actinobacteria strains.</title>
        <authorList>
            <person name="Klenk H.-P."/>
        </authorList>
    </citation>
    <scope>NUCLEOTIDE SEQUENCE [LARGE SCALE GENOMIC DNA]</scope>
    <source>
        <strain evidence="3 4">DSM 44786</strain>
    </source>
</reference>
<dbReference type="Gene3D" id="2.40.50.140">
    <property type="entry name" value="Nucleic acid-binding proteins"/>
    <property type="match status" value="1"/>
</dbReference>
<protein>
    <submittedName>
        <fullName evidence="3">Cold shock CspA family protein/tetratricopeptide (TPR) repeat protein</fullName>
    </submittedName>
</protein>
<evidence type="ECO:0000313" key="4">
    <source>
        <dbReference type="Proteomes" id="UP000573327"/>
    </source>
</evidence>
<dbReference type="InterPro" id="IPR012340">
    <property type="entry name" value="NA-bd_OB-fold"/>
</dbReference>
<keyword evidence="4" id="KW-1185">Reference proteome</keyword>
<sequence length="807" mass="89483">MQRYARDQGSTSAPNLADLLPYVDFADAFQILNGSASSLDRGEAEFLRENTRHLQKLIPVRNRVAHTRPLEFDDLPTVLDVAKKFSIAPEIDTPKLDQTLSQLERDPSFVLGLEIRFPDVAPEASGRHNLPIPDFDETGFIGRKSVIRSLIKTIRGPYPVISLVGDGGIGKTSLALKAAYEILDSHDSPFDAVVWTTAKNSLLTASEIKRIQGAVKDSLGMLRVAAEELGGKVASADPMQEVLEYMQHFKVLLILDNLETVLDAKLREFLRELPNGSKVLITSRIGIGALENPIRIEPLEKSEAISLLRALAKIRNVAALLDASPQALDRIVERTSAHPLYIKWFVSVVQSGRRPEDALNSGLLLDYCMSNVYGYISETGKLVLRSMQTLNGAHNQAELAYLNELDVKQLQTAILELITTNFVLMRTSSAGNAVVTEYELSEFAQDYLEKHHPVGDDEQRWLREMNAGLFAYGEQISLNAKSNRYDEKSLDVRDAKDFSVAAKLLDSLSLIYRGEHGTALQVISDAQELAPDYHECYRLEAMARAASHNLHGANTAYEKALELNSSSSTLNWFYARFLIREFGQPQEGLRYLQKAVALDPASTVLKLEIAKVHHQLANSEAAREACVALLRIPETPLEIKSRALEIYVKSATLSAGKMYGVGDYGGCLELLEYLQETLGGLQGVAADNLVRDRISYGMSLARGVRIKTADKYLARSATMINIALSQWLGVGFNEAVDRSYGSVKAMQAERGFGFLRPTDGGPDIFFHATDFRPTEEFSLVREGSELSYKKTTKDGKIRAVEVWLVER</sequence>
<dbReference type="SUPFAM" id="SSF50249">
    <property type="entry name" value="Nucleic acid-binding proteins"/>
    <property type="match status" value="1"/>
</dbReference>
<dbReference type="PANTHER" id="PTHR47691:SF3">
    <property type="entry name" value="HTH-TYPE TRANSCRIPTIONAL REGULATOR RV0890C-RELATED"/>
    <property type="match status" value="1"/>
</dbReference>
<dbReference type="AlphaFoldDB" id="A0A7W7S7C2"/>
<dbReference type="InterPro" id="IPR002059">
    <property type="entry name" value="CSP_DNA-bd"/>
</dbReference>
<comment type="subcellular location">
    <subcellularLocation>
        <location evidence="1">Cytoplasm</location>
    </subcellularLocation>
</comment>
<dbReference type="InterPro" id="IPR011990">
    <property type="entry name" value="TPR-like_helical_dom_sf"/>
</dbReference>
<dbReference type="SUPFAM" id="SSF48452">
    <property type="entry name" value="TPR-like"/>
    <property type="match status" value="1"/>
</dbReference>
<dbReference type="Pfam" id="PF00931">
    <property type="entry name" value="NB-ARC"/>
    <property type="match status" value="1"/>
</dbReference>